<evidence type="ECO:0000313" key="5">
    <source>
        <dbReference type="Proteomes" id="UP000466442"/>
    </source>
</evidence>
<dbReference type="SUPFAM" id="SSF55729">
    <property type="entry name" value="Acyl-CoA N-acyltransferases (Nat)"/>
    <property type="match status" value="1"/>
</dbReference>
<keyword evidence="5" id="KW-1185">Reference proteome</keyword>
<dbReference type="FunFam" id="3.40.630.30:FF:000064">
    <property type="entry name" value="GNAT family acetyltransferase"/>
    <property type="match status" value="1"/>
</dbReference>
<proteinExistence type="inferred from homology"/>
<dbReference type="InterPro" id="IPR016181">
    <property type="entry name" value="Acyl_CoA_acyltransferase"/>
</dbReference>
<evidence type="ECO:0000256" key="2">
    <source>
        <dbReference type="ARBA" id="ARBA00022679"/>
    </source>
</evidence>
<comment type="similarity">
    <text evidence="1">Belongs to the acetyltransferase family.</text>
</comment>
<dbReference type="CDD" id="cd04301">
    <property type="entry name" value="NAT_SF"/>
    <property type="match status" value="1"/>
</dbReference>
<keyword evidence="3" id="KW-0012">Acyltransferase</keyword>
<organism evidence="4 5">
    <name type="scientific">Apolygus lucorum</name>
    <name type="common">Small green plant bug</name>
    <name type="synonym">Lygocoris lucorum</name>
    <dbReference type="NCBI Taxonomy" id="248454"/>
    <lineage>
        <taxon>Eukaryota</taxon>
        <taxon>Metazoa</taxon>
        <taxon>Ecdysozoa</taxon>
        <taxon>Arthropoda</taxon>
        <taxon>Hexapoda</taxon>
        <taxon>Insecta</taxon>
        <taxon>Pterygota</taxon>
        <taxon>Neoptera</taxon>
        <taxon>Paraneoptera</taxon>
        <taxon>Hemiptera</taxon>
        <taxon>Heteroptera</taxon>
        <taxon>Panheteroptera</taxon>
        <taxon>Cimicomorpha</taxon>
        <taxon>Miridae</taxon>
        <taxon>Mirini</taxon>
        <taxon>Apolygus</taxon>
    </lineage>
</organism>
<reference evidence="4" key="1">
    <citation type="journal article" date="2021" name="Mol. Ecol. Resour.">
        <title>Apolygus lucorum genome provides insights into omnivorousness and mesophyll feeding.</title>
        <authorList>
            <person name="Liu Y."/>
            <person name="Liu H."/>
            <person name="Wang H."/>
            <person name="Huang T."/>
            <person name="Liu B."/>
            <person name="Yang B."/>
            <person name="Yin L."/>
            <person name="Li B."/>
            <person name="Zhang Y."/>
            <person name="Zhang S."/>
            <person name="Jiang F."/>
            <person name="Zhang X."/>
            <person name="Ren Y."/>
            <person name="Wang B."/>
            <person name="Wang S."/>
            <person name="Lu Y."/>
            <person name="Wu K."/>
            <person name="Fan W."/>
            <person name="Wang G."/>
        </authorList>
    </citation>
    <scope>NUCLEOTIDE SEQUENCE</scope>
    <source>
        <strain evidence="4">12Hb</strain>
    </source>
</reference>
<evidence type="ECO:0000256" key="3">
    <source>
        <dbReference type="ARBA" id="ARBA00023315"/>
    </source>
</evidence>
<dbReference type="Gene3D" id="3.40.630.30">
    <property type="match status" value="1"/>
</dbReference>
<dbReference type="InterPro" id="IPR051016">
    <property type="entry name" value="Diverse_Substrate_AcTransf"/>
</dbReference>
<gene>
    <name evidence="4" type="ORF">GE061_006822</name>
</gene>
<dbReference type="AlphaFoldDB" id="A0A6A4IZ25"/>
<dbReference type="PANTHER" id="PTHR10545:SF29">
    <property type="entry name" value="GH14572P-RELATED"/>
    <property type="match status" value="1"/>
</dbReference>
<evidence type="ECO:0000256" key="1">
    <source>
        <dbReference type="ARBA" id="ARBA00008694"/>
    </source>
</evidence>
<dbReference type="PROSITE" id="PS51186">
    <property type="entry name" value="GNAT"/>
    <property type="match status" value="1"/>
</dbReference>
<dbReference type="Proteomes" id="UP000466442">
    <property type="component" value="Unassembled WGS sequence"/>
</dbReference>
<keyword evidence="2" id="KW-0808">Transferase</keyword>
<dbReference type="Pfam" id="PF00583">
    <property type="entry name" value="Acetyltransf_1"/>
    <property type="match status" value="1"/>
</dbReference>
<dbReference type="EMBL" id="WIXP02000015">
    <property type="protein sequence ID" value="KAF6198799.1"/>
    <property type="molecule type" value="Genomic_DNA"/>
</dbReference>
<dbReference type="GO" id="GO:0008080">
    <property type="term" value="F:N-acetyltransferase activity"/>
    <property type="evidence" value="ECO:0007669"/>
    <property type="project" value="TreeGrafter"/>
</dbReference>
<protein>
    <submittedName>
        <fullName evidence="4">Uncharacterized protein</fullName>
    </submittedName>
</protein>
<evidence type="ECO:0000313" key="4">
    <source>
        <dbReference type="EMBL" id="KAF6198799.1"/>
    </source>
</evidence>
<dbReference type="PANTHER" id="PTHR10545">
    <property type="entry name" value="DIAMINE N-ACETYLTRANSFERASE"/>
    <property type="match status" value="1"/>
</dbReference>
<accession>A0A6A4IZ25</accession>
<dbReference type="OrthoDB" id="7305308at2759"/>
<comment type="caution">
    <text evidence="4">The sequence shown here is derived from an EMBL/GenBank/DDBJ whole genome shotgun (WGS) entry which is preliminary data.</text>
</comment>
<dbReference type="InterPro" id="IPR000182">
    <property type="entry name" value="GNAT_dom"/>
</dbReference>
<sequence length="174" mass="20167">MLLSDVLVRPAKRDDCGEIIRLIKELAEYEKMPEKVETSAEILERDGFDTDRPAFLPYVAEDKTQSEIIGYSICFISYDGFRGKAFFIEDIMVTEKARGRGVGKKLFQFLCKEALNSDCDTVRFYVLSWNPANAFYSKMGAVDLTEEERWHWHIMFKDQIEKSAKSFDDDLNMS</sequence>
<name>A0A6A4IZ25_APOLU</name>